<dbReference type="GO" id="GO:0005886">
    <property type="term" value="C:plasma membrane"/>
    <property type="evidence" value="ECO:0007669"/>
    <property type="project" value="UniProtKB-SubCell"/>
</dbReference>
<feature type="domain" description="Major facilitator superfamily (MFS) profile" evidence="8">
    <location>
        <begin position="15"/>
        <end position="407"/>
    </location>
</feature>
<dbReference type="Proteomes" id="UP000199649">
    <property type="component" value="Chromosome I"/>
</dbReference>
<proteinExistence type="predicted"/>
<reference evidence="10" key="1">
    <citation type="submission" date="2016-10" db="EMBL/GenBank/DDBJ databases">
        <authorList>
            <person name="Varghese N."/>
            <person name="Submissions S."/>
        </authorList>
    </citation>
    <scope>NUCLEOTIDE SEQUENCE [LARGE SCALE GENOMIC DNA]</scope>
    <source>
        <strain evidence="10">DSM 22965</strain>
    </source>
</reference>
<protein>
    <submittedName>
        <fullName evidence="9">Predicted arabinose efflux permease, MFS family</fullName>
    </submittedName>
</protein>
<evidence type="ECO:0000256" key="7">
    <source>
        <dbReference type="SAM" id="Phobius"/>
    </source>
</evidence>
<evidence type="ECO:0000256" key="6">
    <source>
        <dbReference type="ARBA" id="ARBA00023136"/>
    </source>
</evidence>
<dbReference type="EMBL" id="LT629734">
    <property type="protein sequence ID" value="SDR72820.1"/>
    <property type="molecule type" value="Genomic_DNA"/>
</dbReference>
<dbReference type="AlphaFoldDB" id="A0A1H1LES5"/>
<evidence type="ECO:0000256" key="2">
    <source>
        <dbReference type="ARBA" id="ARBA00022448"/>
    </source>
</evidence>
<feature type="transmembrane region" description="Helical" evidence="7">
    <location>
        <begin position="170"/>
        <end position="189"/>
    </location>
</feature>
<comment type="subcellular location">
    <subcellularLocation>
        <location evidence="1">Cell membrane</location>
        <topology evidence="1">Multi-pass membrane protein</topology>
    </subcellularLocation>
</comment>
<keyword evidence="10" id="KW-1185">Reference proteome</keyword>
<dbReference type="PANTHER" id="PTHR23517">
    <property type="entry name" value="RESISTANCE PROTEIN MDTM, PUTATIVE-RELATED-RELATED"/>
    <property type="match status" value="1"/>
</dbReference>
<name>A0A1H1LES5_9MICO</name>
<accession>A0A1H1LES5</accession>
<sequence>MSGVDQSERFPWRRVAGAAFVPTAAFAIGEGAVIPYIPLIAGDLGASLAVAAVVAAMLTVGQLVGDVPGGSVVARFGERPTMIGAGLLVLVAIALAFFSTEWWMLGAAIFVLGLGHAVFALARHAFMTTYVPLRFRARALSTLGGIFRMGMFVGPLIGSAVLGLGFGLSAVWVICAIGTVVAIVVLIVLPDPSSAFERTPVTTGVIELRQERTGIRQVVRRNARVLATVGVGAAMLALARQARNVLLPLWAVSIGLDGVTTGLVIGIAGGVDFALFFISGWVMDRFGRLWSVVPSLALMAASFVLLAVSHDLDAAVMWFVVAAIVMALGNGLGSGILMTLGADLADPRNPAPFLGAWRLTTDAGGATAPLLISLLISVASIAWAAGGLAALCVLGAGMLLRWLPRKPRDAGRGPH</sequence>
<keyword evidence="2" id="KW-0813">Transport</keyword>
<keyword evidence="3" id="KW-1003">Cell membrane</keyword>
<evidence type="ECO:0000256" key="5">
    <source>
        <dbReference type="ARBA" id="ARBA00022989"/>
    </source>
</evidence>
<evidence type="ECO:0000259" key="8">
    <source>
        <dbReference type="PROSITE" id="PS50850"/>
    </source>
</evidence>
<evidence type="ECO:0000256" key="3">
    <source>
        <dbReference type="ARBA" id="ARBA00022475"/>
    </source>
</evidence>
<evidence type="ECO:0000256" key="4">
    <source>
        <dbReference type="ARBA" id="ARBA00022692"/>
    </source>
</evidence>
<gene>
    <name evidence="9" type="ORF">SAMN04489719_0558</name>
</gene>
<feature type="transmembrane region" description="Helical" evidence="7">
    <location>
        <begin position="76"/>
        <end position="97"/>
    </location>
</feature>
<feature type="transmembrane region" description="Helical" evidence="7">
    <location>
        <begin position="15"/>
        <end position="38"/>
    </location>
</feature>
<keyword evidence="6 7" id="KW-0472">Membrane</keyword>
<dbReference type="GO" id="GO:0022857">
    <property type="term" value="F:transmembrane transporter activity"/>
    <property type="evidence" value="ECO:0007669"/>
    <property type="project" value="InterPro"/>
</dbReference>
<dbReference type="InterPro" id="IPR001958">
    <property type="entry name" value="Tet-R_TetA/multi-R_MdtG-like"/>
</dbReference>
<dbReference type="SUPFAM" id="SSF103473">
    <property type="entry name" value="MFS general substrate transporter"/>
    <property type="match status" value="1"/>
</dbReference>
<feature type="transmembrane region" description="Helical" evidence="7">
    <location>
        <begin position="289"/>
        <end position="309"/>
    </location>
</feature>
<dbReference type="PROSITE" id="PS50850">
    <property type="entry name" value="MFS"/>
    <property type="match status" value="1"/>
</dbReference>
<dbReference type="InterPro" id="IPR011701">
    <property type="entry name" value="MFS"/>
</dbReference>
<evidence type="ECO:0000313" key="9">
    <source>
        <dbReference type="EMBL" id="SDR72820.1"/>
    </source>
</evidence>
<dbReference type="InterPro" id="IPR050171">
    <property type="entry name" value="MFS_Transporters"/>
</dbReference>
<feature type="transmembrane region" description="Helical" evidence="7">
    <location>
        <begin position="143"/>
        <end position="164"/>
    </location>
</feature>
<dbReference type="OrthoDB" id="3285241at2"/>
<organism evidence="9 10">
    <name type="scientific">Agrococcus carbonis</name>
    <dbReference type="NCBI Taxonomy" id="684552"/>
    <lineage>
        <taxon>Bacteria</taxon>
        <taxon>Bacillati</taxon>
        <taxon>Actinomycetota</taxon>
        <taxon>Actinomycetes</taxon>
        <taxon>Micrococcales</taxon>
        <taxon>Microbacteriaceae</taxon>
        <taxon>Agrococcus</taxon>
    </lineage>
</organism>
<dbReference type="Pfam" id="PF07690">
    <property type="entry name" value="MFS_1"/>
    <property type="match status" value="1"/>
</dbReference>
<dbReference type="STRING" id="684552.SAMN04489719_0558"/>
<feature type="transmembrane region" description="Helical" evidence="7">
    <location>
        <begin position="315"/>
        <end position="341"/>
    </location>
</feature>
<keyword evidence="4 7" id="KW-0812">Transmembrane</keyword>
<evidence type="ECO:0000256" key="1">
    <source>
        <dbReference type="ARBA" id="ARBA00004651"/>
    </source>
</evidence>
<feature type="transmembrane region" description="Helical" evidence="7">
    <location>
        <begin position="103"/>
        <end position="122"/>
    </location>
</feature>
<dbReference type="InterPro" id="IPR036259">
    <property type="entry name" value="MFS_trans_sf"/>
</dbReference>
<dbReference type="RefSeq" id="WP_092665628.1">
    <property type="nucleotide sequence ID" value="NZ_LT629734.1"/>
</dbReference>
<dbReference type="PRINTS" id="PR01035">
    <property type="entry name" value="TCRTETA"/>
</dbReference>
<dbReference type="PANTHER" id="PTHR23517:SF3">
    <property type="entry name" value="INTEGRAL MEMBRANE TRANSPORT PROTEIN"/>
    <property type="match status" value="1"/>
</dbReference>
<dbReference type="Gene3D" id="1.20.1250.20">
    <property type="entry name" value="MFS general substrate transporter like domains"/>
    <property type="match status" value="2"/>
</dbReference>
<dbReference type="InterPro" id="IPR020846">
    <property type="entry name" value="MFS_dom"/>
</dbReference>
<feature type="transmembrane region" description="Helical" evidence="7">
    <location>
        <begin position="382"/>
        <end position="403"/>
    </location>
</feature>
<keyword evidence="5 7" id="KW-1133">Transmembrane helix</keyword>
<evidence type="ECO:0000313" key="10">
    <source>
        <dbReference type="Proteomes" id="UP000199649"/>
    </source>
</evidence>
<feature type="transmembrane region" description="Helical" evidence="7">
    <location>
        <begin position="44"/>
        <end position="64"/>
    </location>
</feature>